<protein>
    <submittedName>
        <fullName evidence="2">Uncharacterized protein</fullName>
    </submittedName>
</protein>
<proteinExistence type="predicted"/>
<dbReference type="Gramene" id="Solyc04g051050.1.1">
    <property type="protein sequence ID" value="Solyc04g051050.1.1.1"/>
    <property type="gene ID" value="Solyc04g051050.1"/>
</dbReference>
<keyword evidence="1" id="KW-0812">Transmembrane</keyword>
<accession>A0A3Q7G1G7</accession>
<reference evidence="2" key="1">
    <citation type="journal article" date="2012" name="Nature">
        <title>The tomato genome sequence provides insights into fleshy fruit evolution.</title>
        <authorList>
            <consortium name="Tomato Genome Consortium"/>
        </authorList>
    </citation>
    <scope>NUCLEOTIDE SEQUENCE [LARGE SCALE GENOMIC DNA]</scope>
    <source>
        <strain evidence="2">cv. Heinz 1706</strain>
    </source>
</reference>
<dbReference type="InParanoid" id="A0A3Q7G1G7"/>
<dbReference type="EnsemblPlants" id="Solyc04g051050.1.1">
    <property type="protein sequence ID" value="Solyc04g051050.1.1.1"/>
    <property type="gene ID" value="Solyc04g051050.1"/>
</dbReference>
<reference evidence="2" key="2">
    <citation type="submission" date="2019-01" db="UniProtKB">
        <authorList>
            <consortium name="EnsemblPlants"/>
        </authorList>
    </citation>
    <scope>IDENTIFICATION</scope>
    <source>
        <strain evidence="2">cv. Heinz 1706</strain>
    </source>
</reference>
<name>A0A3Q7G1G7_SOLLC</name>
<organism evidence="2">
    <name type="scientific">Solanum lycopersicum</name>
    <name type="common">Tomato</name>
    <name type="synonym">Lycopersicon esculentum</name>
    <dbReference type="NCBI Taxonomy" id="4081"/>
    <lineage>
        <taxon>Eukaryota</taxon>
        <taxon>Viridiplantae</taxon>
        <taxon>Streptophyta</taxon>
        <taxon>Embryophyta</taxon>
        <taxon>Tracheophyta</taxon>
        <taxon>Spermatophyta</taxon>
        <taxon>Magnoliopsida</taxon>
        <taxon>eudicotyledons</taxon>
        <taxon>Gunneridae</taxon>
        <taxon>Pentapetalae</taxon>
        <taxon>asterids</taxon>
        <taxon>lamiids</taxon>
        <taxon>Solanales</taxon>
        <taxon>Solanaceae</taxon>
        <taxon>Solanoideae</taxon>
        <taxon>Solaneae</taxon>
        <taxon>Solanum</taxon>
        <taxon>Solanum subgen. Lycopersicon</taxon>
    </lineage>
</organism>
<feature type="transmembrane region" description="Helical" evidence="1">
    <location>
        <begin position="20"/>
        <end position="40"/>
    </location>
</feature>
<evidence type="ECO:0000313" key="3">
    <source>
        <dbReference type="Proteomes" id="UP000004994"/>
    </source>
</evidence>
<evidence type="ECO:0000313" key="2">
    <source>
        <dbReference type="EnsemblPlants" id="Solyc04g051050.1.1.1"/>
    </source>
</evidence>
<dbReference type="PaxDb" id="4081-Solyc04g051050.1.1"/>
<evidence type="ECO:0000256" key="1">
    <source>
        <dbReference type="SAM" id="Phobius"/>
    </source>
</evidence>
<keyword evidence="1" id="KW-0472">Membrane</keyword>
<dbReference type="Proteomes" id="UP000004994">
    <property type="component" value="Chromosome 4"/>
</dbReference>
<keyword evidence="3" id="KW-1185">Reference proteome</keyword>
<keyword evidence="1" id="KW-1133">Transmembrane helix</keyword>
<sequence length="51" mass="6201">MKYYTVEESRKVQSAQLFNFILSSLLYLYLLVKLILIFILSRRKFSSIFYL</sequence>
<dbReference type="AlphaFoldDB" id="A0A3Q7G1G7"/>